<accession>A0A285NYA9</accession>
<dbReference type="InterPro" id="IPR011330">
    <property type="entry name" value="Glyco_hydro/deAcase_b/a-brl"/>
</dbReference>
<dbReference type="RefSeq" id="WP_096602159.1">
    <property type="nucleotide sequence ID" value="NZ_OBEN01000005.1"/>
</dbReference>
<dbReference type="InterPro" id="IPR018763">
    <property type="entry name" value="DUF2334"/>
</dbReference>
<evidence type="ECO:0008006" key="3">
    <source>
        <dbReference type="Google" id="ProtNLM"/>
    </source>
</evidence>
<dbReference type="EMBL" id="OBEN01000005">
    <property type="protein sequence ID" value="SNZ14429.1"/>
    <property type="molecule type" value="Genomic_DNA"/>
</dbReference>
<gene>
    <name evidence="1" type="ORF">SAMN06265353_1090</name>
</gene>
<proteinExistence type="predicted"/>
<name>A0A285NYA9_9AQUI</name>
<dbReference type="Gene3D" id="3.20.20.370">
    <property type="entry name" value="Glycoside hydrolase/deacetylase"/>
    <property type="match status" value="1"/>
</dbReference>
<dbReference type="OrthoDB" id="9793440at2"/>
<sequence>MNLALVEIHDVSPYYYKETLQAIKLMSLCGIKKYSLLVVPNFWGKAHLYEHPEFVHTILSTKQEVVLHGCYHEGGSIKDIIWTSGEGEFSNLNLMQTYQRIKEGKDIFEAVGIKSDIFVPPAWIGNPYLEDVLYSLDFKMVACRDYIKDLESELVYTSPVITFSNRPILSWLSIGFAPLLFRAFKRNRLIRLALHAKDFRDRRKVKLWRVLLSKIKEHRRLISYGELIRQSRPALALQSV</sequence>
<dbReference type="AlphaFoldDB" id="A0A285NYA9"/>
<dbReference type="Pfam" id="PF10096">
    <property type="entry name" value="DUF2334"/>
    <property type="match status" value="1"/>
</dbReference>
<dbReference type="GO" id="GO:0005975">
    <property type="term" value="P:carbohydrate metabolic process"/>
    <property type="evidence" value="ECO:0007669"/>
    <property type="project" value="InterPro"/>
</dbReference>
<evidence type="ECO:0000313" key="1">
    <source>
        <dbReference type="EMBL" id="SNZ14429.1"/>
    </source>
</evidence>
<keyword evidence="2" id="KW-1185">Reference proteome</keyword>
<reference evidence="2" key="1">
    <citation type="submission" date="2017-09" db="EMBL/GenBank/DDBJ databases">
        <authorList>
            <person name="Varghese N."/>
            <person name="Submissions S."/>
        </authorList>
    </citation>
    <scope>NUCLEOTIDE SEQUENCE [LARGE SCALE GENOMIC DNA]</scope>
    <source>
        <strain evidence="2">DSM 2913</strain>
    </source>
</reference>
<dbReference type="Proteomes" id="UP000218627">
    <property type="component" value="Unassembled WGS sequence"/>
</dbReference>
<evidence type="ECO:0000313" key="2">
    <source>
        <dbReference type="Proteomes" id="UP000218627"/>
    </source>
</evidence>
<dbReference type="CDD" id="cd11374">
    <property type="entry name" value="CE4_u10"/>
    <property type="match status" value="1"/>
</dbReference>
<organism evidence="1 2">
    <name type="scientific">Hydrogenobacter hydrogenophilus</name>
    <dbReference type="NCBI Taxonomy" id="35835"/>
    <lineage>
        <taxon>Bacteria</taxon>
        <taxon>Pseudomonadati</taxon>
        <taxon>Aquificota</taxon>
        <taxon>Aquificia</taxon>
        <taxon>Aquificales</taxon>
        <taxon>Aquificaceae</taxon>
        <taxon>Hydrogenobacter</taxon>
    </lineage>
</organism>
<dbReference type="SUPFAM" id="SSF88713">
    <property type="entry name" value="Glycoside hydrolase/deacetylase"/>
    <property type="match status" value="1"/>
</dbReference>
<protein>
    <recommendedName>
        <fullName evidence="3">DUF2334 domain-containing protein</fullName>
    </recommendedName>
</protein>